<evidence type="ECO:0000313" key="1">
    <source>
        <dbReference type="EMBL" id="QIW90957.1"/>
    </source>
</evidence>
<organism evidence="1 2">
    <name type="scientific">Vibrio phage V09</name>
    <dbReference type="NCBI Taxonomy" id="2724327"/>
    <lineage>
        <taxon>Viruses</taxon>
        <taxon>Duplodnaviria</taxon>
        <taxon>Heunggongvirae</taxon>
        <taxon>Uroviricota</taxon>
        <taxon>Caudoviricetes</taxon>
        <taxon>Pantevenvirales</taxon>
        <taxon>Straboviridae</taxon>
        <taxon>Schizotequatrovirus</taxon>
        <taxon>Schizotequatrovirus KVP40</taxon>
    </lineage>
</organism>
<protein>
    <submittedName>
        <fullName evidence="1">Uncharacterized protein</fullName>
    </submittedName>
</protein>
<sequence>MKLHEIFNISDLEDQIGVCVIENAFDGIVEGVDYTLENVPACHDDVTRTVIGEASKKNWQDKSYRDKTNKARAEAHAKCTSWGQTDEGKRSIADYHRKTQNRPWKAKRFQSGKECLERWVNLRYYYSEWLKHDKPSPYRFSKIMNQKSAYYFETVIKYFYEHGDPSSDAEYLLWETNNVI</sequence>
<dbReference type="Proteomes" id="UP000502092">
    <property type="component" value="Segment"/>
</dbReference>
<reference evidence="1 2" key="1">
    <citation type="submission" date="2020-03" db="EMBL/GenBank/DDBJ databases">
        <authorList>
            <person name="Ni P."/>
            <person name="Yin Y."/>
        </authorList>
    </citation>
    <scope>NUCLEOTIDE SEQUENCE [LARGE SCALE GENOMIC DNA]</scope>
</reference>
<name>A0A6H0X971_9CAUD</name>
<proteinExistence type="predicted"/>
<dbReference type="EMBL" id="MT135026">
    <property type="protein sequence ID" value="QIW90957.1"/>
    <property type="molecule type" value="Genomic_DNA"/>
</dbReference>
<accession>A0A6H0X971</accession>
<evidence type="ECO:0000313" key="2">
    <source>
        <dbReference type="Proteomes" id="UP000502092"/>
    </source>
</evidence>
<gene>
    <name evidence="1" type="ORF">COHAPHLL_00094</name>
</gene>